<dbReference type="PANTHER" id="PTHR31614">
    <property type="entry name" value="PROTEIN DOWNSTREAM OF FLC-RELATED"/>
    <property type="match status" value="1"/>
</dbReference>
<accession>A0A022Q9U3</accession>
<dbReference type="eggNOG" id="ENOG502S1QR">
    <property type="taxonomic scope" value="Eukaryota"/>
</dbReference>
<reference evidence="4 5" key="1">
    <citation type="journal article" date="2013" name="Proc. Natl. Acad. Sci. U.S.A.">
        <title>Fine-scale variation in meiotic recombination in Mimulus inferred from population shotgun sequencing.</title>
        <authorList>
            <person name="Hellsten U."/>
            <person name="Wright K.M."/>
            <person name="Jenkins J."/>
            <person name="Shu S."/>
            <person name="Yuan Y."/>
            <person name="Wessler S.R."/>
            <person name="Schmutz J."/>
            <person name="Willis J.H."/>
            <person name="Rokhsar D.S."/>
        </authorList>
    </citation>
    <scope>NUCLEOTIDE SEQUENCE [LARGE SCALE GENOMIC DNA]</scope>
    <source>
        <strain evidence="5">cv. DUN x IM62</strain>
    </source>
</reference>
<dbReference type="OMA" id="ATTYIPR"/>
<feature type="signal peptide" evidence="3">
    <location>
        <begin position="1"/>
        <end position="21"/>
    </location>
</feature>
<proteinExistence type="inferred from homology"/>
<feature type="chain" id="PRO_5001504103" evidence="3">
    <location>
        <begin position="22"/>
        <end position="160"/>
    </location>
</feature>
<dbReference type="PANTHER" id="PTHR31614:SF5">
    <property type="entry name" value="ALLERGEN-LIKE PROTEIN BRSN20"/>
    <property type="match status" value="1"/>
</dbReference>
<dbReference type="Proteomes" id="UP000030748">
    <property type="component" value="Unassembled WGS sequence"/>
</dbReference>
<keyword evidence="3" id="KW-0732">Signal</keyword>
<dbReference type="Pfam" id="PF01190">
    <property type="entry name" value="Pollen_Ole_e_1"/>
    <property type="match status" value="1"/>
</dbReference>
<dbReference type="KEGG" id="egt:105972948"/>
<name>A0A022Q9U3_ERYGU</name>
<organism evidence="4 5">
    <name type="scientific">Erythranthe guttata</name>
    <name type="common">Yellow monkey flower</name>
    <name type="synonym">Mimulus guttatus</name>
    <dbReference type="NCBI Taxonomy" id="4155"/>
    <lineage>
        <taxon>Eukaryota</taxon>
        <taxon>Viridiplantae</taxon>
        <taxon>Streptophyta</taxon>
        <taxon>Embryophyta</taxon>
        <taxon>Tracheophyta</taxon>
        <taxon>Spermatophyta</taxon>
        <taxon>Magnoliopsida</taxon>
        <taxon>eudicotyledons</taxon>
        <taxon>Gunneridae</taxon>
        <taxon>Pentapetalae</taxon>
        <taxon>asterids</taxon>
        <taxon>lamiids</taxon>
        <taxon>Lamiales</taxon>
        <taxon>Phrymaceae</taxon>
        <taxon>Erythranthe</taxon>
    </lineage>
</organism>
<sequence>MAKLLLVVLFAVCVVPSIVTAHIAGDSLLLQGSTYCDACRCGYETSASKPVAGAVVGLECRSRTTSELTYSDETVTDSAGKYKFLVQSDRGDDFCDVFLSKSSDPECSEPNVGRDRARVILTRNNGMDSNTRFANAMGFLANTPLASCQEILKQYQESED</sequence>
<dbReference type="EMBL" id="KI632147">
    <property type="protein sequence ID" value="EYU24008.1"/>
    <property type="molecule type" value="Genomic_DNA"/>
</dbReference>
<comment type="similarity">
    <text evidence="1">Belongs to the Ole e I family.</text>
</comment>
<evidence type="ECO:0000256" key="3">
    <source>
        <dbReference type="SAM" id="SignalP"/>
    </source>
</evidence>
<evidence type="ECO:0000256" key="2">
    <source>
        <dbReference type="ARBA" id="ARBA00023157"/>
    </source>
</evidence>
<keyword evidence="2" id="KW-1015">Disulfide bond</keyword>
<gene>
    <name evidence="4" type="ORF">MIMGU_mgv1a015363mg</name>
</gene>
<evidence type="ECO:0000313" key="4">
    <source>
        <dbReference type="EMBL" id="EYU24008.1"/>
    </source>
</evidence>
<dbReference type="STRING" id="4155.A0A022Q9U3"/>
<dbReference type="OrthoDB" id="1896520at2759"/>
<dbReference type="InterPro" id="IPR006041">
    <property type="entry name" value="Pollen_Ole_e1_allergen"/>
</dbReference>
<protein>
    <submittedName>
        <fullName evidence="4">Uncharacterized protein</fullName>
    </submittedName>
</protein>
<keyword evidence="5" id="KW-1185">Reference proteome</keyword>
<evidence type="ECO:0000313" key="5">
    <source>
        <dbReference type="Proteomes" id="UP000030748"/>
    </source>
</evidence>
<dbReference type="PhylomeDB" id="A0A022Q9U3"/>
<evidence type="ECO:0000256" key="1">
    <source>
        <dbReference type="ARBA" id="ARBA00010049"/>
    </source>
</evidence>
<dbReference type="AlphaFoldDB" id="A0A022Q9U3"/>